<dbReference type="InterPro" id="IPR003604">
    <property type="entry name" value="Matrin/U1-like-C_Znf_C2H2"/>
</dbReference>
<keyword evidence="1" id="KW-0479">Metal-binding</keyword>
<reference evidence="6 7" key="1">
    <citation type="submission" date="2019-01" db="EMBL/GenBank/DDBJ databases">
        <title>Genome Assembly of Collichthys lucidus.</title>
        <authorList>
            <person name="Cai M."/>
            <person name="Xiao S."/>
        </authorList>
    </citation>
    <scope>NUCLEOTIDE SEQUENCE [LARGE SCALE GENOMIC DNA]</scope>
    <source>
        <strain evidence="6">JT15FE1705JMU</strain>
        <tissue evidence="6">Muscle</tissue>
    </source>
</reference>
<feature type="region of interest" description="Disordered" evidence="4">
    <location>
        <begin position="321"/>
        <end position="366"/>
    </location>
</feature>
<dbReference type="Pfam" id="PF12171">
    <property type="entry name" value="zf-C2H2_jaz"/>
    <property type="match status" value="1"/>
</dbReference>
<dbReference type="PANTHER" id="PTHR46742">
    <property type="entry name" value="LYSINE-RICH COILED-COIL PROTEIN 1"/>
    <property type="match status" value="1"/>
</dbReference>
<evidence type="ECO:0000256" key="1">
    <source>
        <dbReference type="ARBA" id="ARBA00022723"/>
    </source>
</evidence>
<feature type="compositionally biased region" description="Basic residues" evidence="4">
    <location>
        <begin position="511"/>
        <end position="526"/>
    </location>
</feature>
<keyword evidence="3" id="KW-0862">Zinc</keyword>
<evidence type="ECO:0000256" key="2">
    <source>
        <dbReference type="ARBA" id="ARBA00022771"/>
    </source>
</evidence>
<dbReference type="InterPro" id="IPR022755">
    <property type="entry name" value="Znf_C2H2_jaz"/>
</dbReference>
<feature type="compositionally biased region" description="Basic and acidic residues" evidence="4">
    <location>
        <begin position="590"/>
        <end position="603"/>
    </location>
</feature>
<name>A0A4U5U956_COLLU</name>
<dbReference type="Gene3D" id="3.30.160.60">
    <property type="entry name" value="Classic Zinc Finger"/>
    <property type="match status" value="3"/>
</dbReference>
<feature type="compositionally biased region" description="Low complexity" evidence="4">
    <location>
        <begin position="428"/>
        <end position="450"/>
    </location>
</feature>
<organism evidence="6 7">
    <name type="scientific">Collichthys lucidus</name>
    <name type="common">Big head croaker</name>
    <name type="synonym">Sciaena lucida</name>
    <dbReference type="NCBI Taxonomy" id="240159"/>
    <lineage>
        <taxon>Eukaryota</taxon>
        <taxon>Metazoa</taxon>
        <taxon>Chordata</taxon>
        <taxon>Craniata</taxon>
        <taxon>Vertebrata</taxon>
        <taxon>Euteleostomi</taxon>
        <taxon>Actinopterygii</taxon>
        <taxon>Neopterygii</taxon>
        <taxon>Teleostei</taxon>
        <taxon>Neoteleostei</taxon>
        <taxon>Acanthomorphata</taxon>
        <taxon>Eupercaria</taxon>
        <taxon>Sciaenidae</taxon>
        <taxon>Collichthys</taxon>
    </lineage>
</organism>
<dbReference type="GO" id="GO:0008270">
    <property type="term" value="F:zinc ion binding"/>
    <property type="evidence" value="ECO:0007669"/>
    <property type="project" value="UniProtKB-KW"/>
</dbReference>
<dbReference type="PANTHER" id="PTHR46742:SF2">
    <property type="entry name" value="ZINC FINGER MATRIN-TYPE PROTEIN 1"/>
    <property type="match status" value="1"/>
</dbReference>
<dbReference type="Pfam" id="PF12874">
    <property type="entry name" value="zf-met"/>
    <property type="match status" value="2"/>
</dbReference>
<feature type="compositionally biased region" description="Acidic residues" evidence="4">
    <location>
        <begin position="332"/>
        <end position="345"/>
    </location>
</feature>
<proteinExistence type="predicted"/>
<evidence type="ECO:0000259" key="5">
    <source>
        <dbReference type="PROSITE" id="PS00028"/>
    </source>
</evidence>
<feature type="compositionally biased region" description="Basic and acidic residues" evidence="4">
    <location>
        <begin position="489"/>
        <end position="510"/>
    </location>
</feature>
<dbReference type="Proteomes" id="UP000298787">
    <property type="component" value="Chromosome 5"/>
</dbReference>
<feature type="domain" description="C2H2-type" evidence="5">
    <location>
        <begin position="259"/>
        <end position="281"/>
    </location>
</feature>
<dbReference type="GO" id="GO:0003676">
    <property type="term" value="F:nucleic acid binding"/>
    <property type="evidence" value="ECO:0007669"/>
    <property type="project" value="InterPro"/>
</dbReference>
<keyword evidence="2" id="KW-0863">Zinc-finger</keyword>
<feature type="region of interest" description="Disordered" evidence="4">
    <location>
        <begin position="398"/>
        <end position="548"/>
    </location>
</feature>
<dbReference type="AlphaFoldDB" id="A0A4U5U956"/>
<evidence type="ECO:0000313" key="6">
    <source>
        <dbReference type="EMBL" id="TKS70926.1"/>
    </source>
</evidence>
<protein>
    <submittedName>
        <fullName evidence="6">Zinc finger matrin-type protein 1</fullName>
    </submittedName>
</protein>
<dbReference type="PROSITE" id="PS00028">
    <property type="entry name" value="ZINC_FINGER_C2H2_1"/>
    <property type="match status" value="2"/>
</dbReference>
<feature type="region of interest" description="Disordered" evidence="4">
    <location>
        <begin position="564"/>
        <end position="609"/>
    </location>
</feature>
<feature type="compositionally biased region" description="Basic residues" evidence="4">
    <location>
        <begin position="418"/>
        <end position="427"/>
    </location>
</feature>
<dbReference type="InterPro" id="IPR036236">
    <property type="entry name" value="Znf_C2H2_sf"/>
</dbReference>
<evidence type="ECO:0000313" key="7">
    <source>
        <dbReference type="Proteomes" id="UP000298787"/>
    </source>
</evidence>
<dbReference type="EMBL" id="CM014082">
    <property type="protein sequence ID" value="TKS70926.1"/>
    <property type="molecule type" value="Genomic_DNA"/>
</dbReference>
<dbReference type="InterPro" id="IPR013087">
    <property type="entry name" value="Znf_C2H2_type"/>
</dbReference>
<feature type="compositionally biased region" description="Basic residues" evidence="4">
    <location>
        <begin position="460"/>
        <end position="469"/>
    </location>
</feature>
<gene>
    <name evidence="6" type="ORF">D9C73_005625</name>
</gene>
<feature type="compositionally biased region" description="Basic and acidic residues" evidence="4">
    <location>
        <begin position="470"/>
        <end position="481"/>
    </location>
</feature>
<dbReference type="SMART" id="SM00451">
    <property type="entry name" value="ZnF_U1"/>
    <property type="match status" value="3"/>
</dbReference>
<feature type="domain" description="C2H2-type" evidence="5">
    <location>
        <begin position="212"/>
        <end position="234"/>
    </location>
</feature>
<dbReference type="SUPFAM" id="SSF57667">
    <property type="entry name" value="beta-beta-alpha zinc fingers"/>
    <property type="match status" value="3"/>
</dbReference>
<sequence>MINNIPKPNAITSATSLRMRQTKLGKKMDDRSVCAPLLAESDAQNNTTSAPHAASLTDADTVINTKIDSTQVEGDKSEEELLKGLLADDYCHVCEAVLLFESQRLSHYEGKKHAQKLRVYLQAKRAEKTNKESTAPQVGGHLEILLSTHLGAILTVTDRCTEVHTLPCLSRDPDHTDQESAPEGCIKHLLDPTASTTTPSTEVDLKDPNKYCALCAASFNNPQMALQHYNGRKHQRNQTRQELLKELGDNVQQANSLMCQMCSVQFNSVEMYQAHMHGNKHQIREKKVIDLCKSQQKVHSTFADELSDYIQVQKARGITPKTAQVLHQGDAQNEDDEEEEEEEEGISNKGDVTELNKPMHSFPPISNPAHLSHLGCYNPVDGWRPPYQGTPWPSHGLDYNCPPQILPGPGSQLFTGRPIKRRRRRRQSSSSSYTTSSYSSYSSSYSSSTSDSDDSEYRRREKRRIRRSKRERDKRPRDGHSEKRRKQRRERDKESAERRRGESRESEEERRRKKRKNNGKQRRQDKKSREDFDAVGGESVMDNLMPEDIMDNRKETEVHIQAEMKVDQGDDGQDGPAKHKYKKEKKKTKEKVDTRTEEEKLWDDSILGC</sequence>
<keyword evidence="7" id="KW-1185">Reference proteome</keyword>
<accession>A0A4U5U956</accession>
<evidence type="ECO:0000256" key="4">
    <source>
        <dbReference type="SAM" id="MobiDB-lite"/>
    </source>
</evidence>
<feature type="compositionally biased region" description="Basic residues" evidence="4">
    <location>
        <begin position="578"/>
        <end position="589"/>
    </location>
</feature>
<evidence type="ECO:0000256" key="3">
    <source>
        <dbReference type="ARBA" id="ARBA00022833"/>
    </source>
</evidence>